<reference evidence="2 3" key="1">
    <citation type="journal article" date="2016" name="Nat. Commun.">
        <title>Thousands of microbial genomes shed light on interconnected biogeochemical processes in an aquifer system.</title>
        <authorList>
            <person name="Anantharaman K."/>
            <person name="Brown C.T."/>
            <person name="Hug L.A."/>
            <person name="Sharon I."/>
            <person name="Castelle C.J."/>
            <person name="Probst A.J."/>
            <person name="Thomas B.C."/>
            <person name="Singh A."/>
            <person name="Wilkins M.J."/>
            <person name="Karaoz U."/>
            <person name="Brodie E.L."/>
            <person name="Williams K.H."/>
            <person name="Hubbard S.S."/>
            <person name="Banfield J.F."/>
        </authorList>
    </citation>
    <scope>NUCLEOTIDE SEQUENCE [LARGE SCALE GENOMIC DNA]</scope>
</reference>
<evidence type="ECO:0000313" key="3">
    <source>
        <dbReference type="Proteomes" id="UP000179164"/>
    </source>
</evidence>
<dbReference type="Proteomes" id="UP000179164">
    <property type="component" value="Unassembled WGS sequence"/>
</dbReference>
<dbReference type="EMBL" id="MHKE01000017">
    <property type="protein sequence ID" value="OGY82800.1"/>
    <property type="molecule type" value="Genomic_DNA"/>
</dbReference>
<keyword evidence="1" id="KW-0472">Membrane</keyword>
<organism evidence="2 3">
    <name type="scientific">Candidatus Kerfeldbacteria bacterium RIFCSPLOWO2_01_FULL_48_11</name>
    <dbReference type="NCBI Taxonomy" id="1798543"/>
    <lineage>
        <taxon>Bacteria</taxon>
        <taxon>Candidatus Kerfeldiibacteriota</taxon>
    </lineage>
</organism>
<dbReference type="Gene3D" id="2.60.120.560">
    <property type="entry name" value="Exo-inulinase, domain 1"/>
    <property type="match status" value="1"/>
</dbReference>
<sequence>MEDIRTASARQSFAGRSGVGLIETVIAIGVVTILVIVVAGFSNTQRLQRHSQYLTLARQLLIEEVEALRSASFADLGNRTATSFIEVGYNSGNWSIQDPVNPRSSPYVYAAGSATGSANPSRQIVPVGRIGDATMELYFRARNESQASWRTGMYIRYHDTQNYYLISVSAAQITMVRVVEGVQTQLWTKAKAFSKDVWYSMRVTATGGAFTISINGSYETGAPINDNTFDQGLYALAALDGVTADFDDVFVSNITSNFWSFPAVTETVDQVASGWQRTGPEDLPSGSSSITITDLETGHSDIKEIDLSVTWKEGSNIQSLSNTIYINRLSVLP</sequence>
<dbReference type="AlphaFoldDB" id="A0A1G2B3L4"/>
<gene>
    <name evidence="2" type="ORF">A2898_04365</name>
</gene>
<name>A0A1G2B3L4_9BACT</name>
<dbReference type="STRING" id="1798543.A2898_04365"/>
<proteinExistence type="predicted"/>
<protein>
    <submittedName>
        <fullName evidence="2">Uncharacterized protein</fullName>
    </submittedName>
</protein>
<evidence type="ECO:0000313" key="2">
    <source>
        <dbReference type="EMBL" id="OGY82800.1"/>
    </source>
</evidence>
<evidence type="ECO:0000256" key="1">
    <source>
        <dbReference type="SAM" id="Phobius"/>
    </source>
</evidence>
<accession>A0A1G2B3L4</accession>
<keyword evidence="1" id="KW-1133">Transmembrane helix</keyword>
<keyword evidence="1" id="KW-0812">Transmembrane</keyword>
<feature type="transmembrane region" description="Helical" evidence="1">
    <location>
        <begin position="21"/>
        <end position="41"/>
    </location>
</feature>
<comment type="caution">
    <text evidence="2">The sequence shown here is derived from an EMBL/GenBank/DDBJ whole genome shotgun (WGS) entry which is preliminary data.</text>
</comment>